<organism evidence="3 4">
    <name type="scientific">Dongia mobilis</name>
    <dbReference type="NCBI Taxonomy" id="578943"/>
    <lineage>
        <taxon>Bacteria</taxon>
        <taxon>Pseudomonadati</taxon>
        <taxon>Pseudomonadota</taxon>
        <taxon>Alphaproteobacteria</taxon>
        <taxon>Rhodospirillales</taxon>
        <taxon>Dongiaceae</taxon>
        <taxon>Dongia</taxon>
    </lineage>
</organism>
<gene>
    <name evidence="3" type="ORF">A8950_0126</name>
</gene>
<protein>
    <submittedName>
        <fullName evidence="3">Uncharacterized protein</fullName>
    </submittedName>
</protein>
<accession>A0A4R6WXA3</accession>
<evidence type="ECO:0000313" key="3">
    <source>
        <dbReference type="EMBL" id="TDQ86434.1"/>
    </source>
</evidence>
<reference evidence="3 4" key="1">
    <citation type="submission" date="2019-03" db="EMBL/GenBank/DDBJ databases">
        <title>Genomic Encyclopedia of Type Strains, Phase III (KMG-III): the genomes of soil and plant-associated and newly described type strains.</title>
        <authorList>
            <person name="Whitman W."/>
        </authorList>
    </citation>
    <scope>NUCLEOTIDE SEQUENCE [LARGE SCALE GENOMIC DNA]</scope>
    <source>
        <strain evidence="3 4">CGMCC 1.7660</strain>
    </source>
</reference>
<evidence type="ECO:0000256" key="1">
    <source>
        <dbReference type="SAM" id="MobiDB-lite"/>
    </source>
</evidence>
<dbReference type="Proteomes" id="UP000295783">
    <property type="component" value="Unassembled WGS sequence"/>
</dbReference>
<dbReference type="OrthoDB" id="7365284at2"/>
<feature type="transmembrane region" description="Helical" evidence="2">
    <location>
        <begin position="38"/>
        <end position="57"/>
    </location>
</feature>
<dbReference type="RefSeq" id="WP_133611546.1">
    <property type="nucleotide sequence ID" value="NZ_SNYW01000001.1"/>
</dbReference>
<keyword evidence="4" id="KW-1185">Reference proteome</keyword>
<keyword evidence="2" id="KW-1133">Transmembrane helix</keyword>
<evidence type="ECO:0000313" key="4">
    <source>
        <dbReference type="Proteomes" id="UP000295783"/>
    </source>
</evidence>
<feature type="region of interest" description="Disordered" evidence="1">
    <location>
        <begin position="164"/>
        <end position="187"/>
    </location>
</feature>
<comment type="caution">
    <text evidence="3">The sequence shown here is derived from an EMBL/GenBank/DDBJ whole genome shotgun (WGS) entry which is preliminary data.</text>
</comment>
<dbReference type="AlphaFoldDB" id="A0A4R6WXA3"/>
<feature type="transmembrane region" description="Helical" evidence="2">
    <location>
        <begin position="12"/>
        <end position="32"/>
    </location>
</feature>
<feature type="compositionally biased region" description="Basic and acidic residues" evidence="1">
    <location>
        <begin position="177"/>
        <end position="187"/>
    </location>
</feature>
<name>A0A4R6WXA3_9PROT</name>
<dbReference type="EMBL" id="SNYW01000001">
    <property type="protein sequence ID" value="TDQ86434.1"/>
    <property type="molecule type" value="Genomic_DNA"/>
</dbReference>
<evidence type="ECO:0000256" key="2">
    <source>
        <dbReference type="SAM" id="Phobius"/>
    </source>
</evidence>
<sequence length="187" mass="20298">MIEVRYPLGSLVKDYLIGLLGLAAIINILTSLEPGSGLFWFFLALGLFFLVMLLHGAQRHVTRVTLGEDGIAIGPIHRRFIAWNDLKGLSLNFYPVRSWLGRNKGGWMALKLKSDRSSIALDSDLPHFQSIVTKAALAARENGVLVDAYTAHNLQSIGVRLDEAEASAGGPPPDLGGEVRPDGEARP</sequence>
<keyword evidence="2" id="KW-0812">Transmembrane</keyword>
<keyword evidence="2" id="KW-0472">Membrane</keyword>
<proteinExistence type="predicted"/>